<name>A0A1I5NJ11_9HYPH</name>
<feature type="domain" description="Glycosyltransferase 2-like" evidence="1">
    <location>
        <begin position="4"/>
        <end position="143"/>
    </location>
</feature>
<proteinExistence type="predicted"/>
<evidence type="ECO:0000259" key="1">
    <source>
        <dbReference type="Pfam" id="PF00535"/>
    </source>
</evidence>
<keyword evidence="2" id="KW-0808">Transferase</keyword>
<dbReference type="STRING" id="655353.SAMN04488056_1326"/>
<sequence length="328" mass="38111">MKISAIVTCYNVEEYVAITLQSVLDCGFDDLELIVVDDCSNDGTQAIIKAIADDRQDVTIKPVFFSKNTIGGVATAANAGLDLATGDIVLFVDGDDWVIPKYTKQAVEMLWKSEADFIVCNCSEYWNHDGKYSQYPEHHLWGQVAAEWRTDRLRNTLLEMAPFPWRKIYRRSFLEEKAIRFPVGDFFFEDNPFHWETTTKADKFLFLNEITHVHRMNRTGQTIGASGTRFIKIFDHAQIMLDKLKKDDLFESYKKDYAKWLYKHILWCSRYVPPGFLNEVFERANPLLKELPAQTFWEVVSTSGYNAKDVRKIAAIFLNKRFEFLQEF</sequence>
<dbReference type="OrthoDB" id="9794124at2"/>
<dbReference type="SUPFAM" id="SSF53448">
    <property type="entry name" value="Nucleotide-diphospho-sugar transferases"/>
    <property type="match status" value="1"/>
</dbReference>
<keyword evidence="3" id="KW-1185">Reference proteome</keyword>
<dbReference type="RefSeq" id="WP_090075766.1">
    <property type="nucleotide sequence ID" value="NZ_FOVR01000032.1"/>
</dbReference>
<dbReference type="InterPro" id="IPR001173">
    <property type="entry name" value="Glyco_trans_2-like"/>
</dbReference>
<dbReference type="Gene3D" id="3.90.550.10">
    <property type="entry name" value="Spore Coat Polysaccharide Biosynthesis Protein SpsA, Chain A"/>
    <property type="match status" value="1"/>
</dbReference>
<dbReference type="InterPro" id="IPR029044">
    <property type="entry name" value="Nucleotide-diphossugar_trans"/>
</dbReference>
<dbReference type="GO" id="GO:0016758">
    <property type="term" value="F:hexosyltransferase activity"/>
    <property type="evidence" value="ECO:0007669"/>
    <property type="project" value="UniProtKB-ARBA"/>
</dbReference>
<evidence type="ECO:0000313" key="2">
    <source>
        <dbReference type="EMBL" id="SFP21316.1"/>
    </source>
</evidence>
<organism evidence="2 3">
    <name type="scientific">Cohaesibacter marisflavi</name>
    <dbReference type="NCBI Taxonomy" id="655353"/>
    <lineage>
        <taxon>Bacteria</taxon>
        <taxon>Pseudomonadati</taxon>
        <taxon>Pseudomonadota</taxon>
        <taxon>Alphaproteobacteria</taxon>
        <taxon>Hyphomicrobiales</taxon>
        <taxon>Cohaesibacteraceae</taxon>
    </lineage>
</organism>
<accession>A0A1I5NJ11</accession>
<dbReference type="CDD" id="cd00761">
    <property type="entry name" value="Glyco_tranf_GTA_type"/>
    <property type="match status" value="1"/>
</dbReference>
<evidence type="ECO:0000313" key="3">
    <source>
        <dbReference type="Proteomes" id="UP000199236"/>
    </source>
</evidence>
<dbReference type="PANTHER" id="PTHR22916:SF3">
    <property type="entry name" value="UDP-GLCNAC:BETAGAL BETA-1,3-N-ACETYLGLUCOSAMINYLTRANSFERASE-LIKE PROTEIN 1"/>
    <property type="match status" value="1"/>
</dbReference>
<dbReference type="PANTHER" id="PTHR22916">
    <property type="entry name" value="GLYCOSYLTRANSFERASE"/>
    <property type="match status" value="1"/>
</dbReference>
<gene>
    <name evidence="2" type="ORF">SAMN04488056_1326</name>
</gene>
<dbReference type="Proteomes" id="UP000199236">
    <property type="component" value="Unassembled WGS sequence"/>
</dbReference>
<dbReference type="AlphaFoldDB" id="A0A1I5NJ11"/>
<dbReference type="Pfam" id="PF00535">
    <property type="entry name" value="Glycos_transf_2"/>
    <property type="match status" value="1"/>
</dbReference>
<dbReference type="EMBL" id="FOVR01000032">
    <property type="protein sequence ID" value="SFP21316.1"/>
    <property type="molecule type" value="Genomic_DNA"/>
</dbReference>
<protein>
    <submittedName>
        <fullName evidence="2">Glycosyltransferase involved in cell wall bisynthesis</fullName>
    </submittedName>
</protein>
<reference evidence="2 3" key="1">
    <citation type="submission" date="2016-10" db="EMBL/GenBank/DDBJ databases">
        <authorList>
            <person name="de Groot N.N."/>
        </authorList>
    </citation>
    <scope>NUCLEOTIDE SEQUENCE [LARGE SCALE GENOMIC DNA]</scope>
    <source>
        <strain evidence="2 3">CGMCC 1.9157</strain>
    </source>
</reference>